<feature type="transmembrane region" description="Helical" evidence="1">
    <location>
        <begin position="44"/>
        <end position="67"/>
    </location>
</feature>
<name>A0AAE3HA41_9EURY</name>
<proteinExistence type="predicted"/>
<evidence type="ECO:0000313" key="3">
    <source>
        <dbReference type="Proteomes" id="UP001206983"/>
    </source>
</evidence>
<dbReference type="EMBL" id="JTEO01000002">
    <property type="protein sequence ID" value="MCQ6962394.1"/>
    <property type="molecule type" value="Genomic_DNA"/>
</dbReference>
<reference evidence="2 3" key="1">
    <citation type="journal article" date="2011" name="Appl. Environ. Microbiol.">
        <title>Methanogenic archaea isolated from Taiwan's Chelungpu fault.</title>
        <authorList>
            <person name="Wu S.Y."/>
            <person name="Lai M.C."/>
        </authorList>
    </citation>
    <scope>NUCLEOTIDE SEQUENCE [LARGE SCALE GENOMIC DNA]</scope>
    <source>
        <strain evidence="2 3">St545Mb</strain>
    </source>
</reference>
<dbReference type="PANTHER" id="PTHR31272:SF9">
    <property type="entry name" value="BLL1027 PROTEIN"/>
    <property type="match status" value="1"/>
</dbReference>
<evidence type="ECO:0000256" key="1">
    <source>
        <dbReference type="SAM" id="Phobius"/>
    </source>
</evidence>
<feature type="transmembrane region" description="Helical" evidence="1">
    <location>
        <begin position="214"/>
        <end position="231"/>
    </location>
</feature>
<dbReference type="PANTHER" id="PTHR31272">
    <property type="entry name" value="CYTOCHROME C-TYPE BIOGENESIS PROTEIN HI_1454-RELATED"/>
    <property type="match status" value="1"/>
</dbReference>
<accession>A0AAE3HA41</accession>
<comment type="caution">
    <text evidence="2">The sequence shown here is derived from an EMBL/GenBank/DDBJ whole genome shotgun (WGS) entry which is preliminary data.</text>
</comment>
<keyword evidence="1" id="KW-0812">Transmembrane</keyword>
<feature type="transmembrane region" description="Helical" evidence="1">
    <location>
        <begin position="6"/>
        <end position="32"/>
    </location>
</feature>
<keyword evidence="1" id="KW-0472">Membrane</keyword>
<gene>
    <name evidence="2" type="ORF">PV02_04240</name>
</gene>
<dbReference type="AlphaFoldDB" id="A0AAE3HA41"/>
<feature type="transmembrane region" description="Helical" evidence="1">
    <location>
        <begin position="132"/>
        <end position="157"/>
    </location>
</feature>
<organism evidence="2 3">
    <name type="scientific">Methanolobus chelungpuianus</name>
    <dbReference type="NCBI Taxonomy" id="502115"/>
    <lineage>
        <taxon>Archaea</taxon>
        <taxon>Methanobacteriati</taxon>
        <taxon>Methanobacteriota</taxon>
        <taxon>Stenosarchaea group</taxon>
        <taxon>Methanomicrobia</taxon>
        <taxon>Methanosarcinales</taxon>
        <taxon>Methanosarcinaceae</taxon>
        <taxon>Methanolobus</taxon>
    </lineage>
</organism>
<dbReference type="Proteomes" id="UP001206983">
    <property type="component" value="Unassembled WGS sequence"/>
</dbReference>
<keyword evidence="1" id="KW-1133">Transmembrane helix</keyword>
<keyword evidence="3" id="KW-1185">Reference proteome</keyword>
<evidence type="ECO:0000313" key="2">
    <source>
        <dbReference type="EMBL" id="MCQ6962394.1"/>
    </source>
</evidence>
<protein>
    <submittedName>
        <fullName evidence="2">Uncharacterized protein</fullName>
    </submittedName>
</protein>
<sequence length="232" mass="26187">MVFEKLILFAFIAGLFIGFNPCLLAVIVYMHSTLISSKGTRKDMIFLIFGFCAGIFSTYTIAGIWILNTVNSLVGIQENIATVMIVIVFTLGLVYLYDTYYMKVHRETIFTTPRLFTRFIKFTSKIKGVKSLALSFLGGALFSMIKVPLLGALYVVILEILISYDIYIHDAIYLSIHNFSLVLPTLLLGGMLAFGMDPEKVSDLKERRRVEIRFITGLTLLLLAMLLHFKVI</sequence>
<feature type="transmembrane region" description="Helical" evidence="1">
    <location>
        <begin position="172"/>
        <end position="194"/>
    </location>
</feature>
<dbReference type="InterPro" id="IPR051790">
    <property type="entry name" value="Cytochrome_c-biogenesis_DsbD"/>
</dbReference>
<feature type="transmembrane region" description="Helical" evidence="1">
    <location>
        <begin position="79"/>
        <end position="97"/>
    </location>
</feature>